<dbReference type="PANTHER" id="PTHR48207">
    <property type="entry name" value="SUCCINATE--HYDROXYMETHYLGLUTARATE COA-TRANSFERASE"/>
    <property type="match status" value="1"/>
</dbReference>
<name>A0ABV8Y5H3_9DEIO</name>
<proteinExistence type="predicted"/>
<evidence type="ECO:0000313" key="2">
    <source>
        <dbReference type="EMBL" id="MFC4453097.1"/>
    </source>
</evidence>
<dbReference type="InterPro" id="IPR044855">
    <property type="entry name" value="CoA-Trfase_III_dom3_sf"/>
</dbReference>
<dbReference type="Gene3D" id="3.40.50.10540">
    <property type="entry name" value="Crotonobetainyl-coa:carnitine coa-transferase, domain 1"/>
    <property type="match status" value="1"/>
</dbReference>
<organism evidence="2 3">
    <name type="scientific">Deinococcus sonorensis</name>
    <dbReference type="NCBI Taxonomy" id="309891"/>
    <lineage>
        <taxon>Bacteria</taxon>
        <taxon>Thermotogati</taxon>
        <taxon>Deinococcota</taxon>
        <taxon>Deinococci</taxon>
        <taxon>Deinococcales</taxon>
        <taxon>Deinococcaceae</taxon>
        <taxon>Deinococcus</taxon>
    </lineage>
</organism>
<dbReference type="GO" id="GO:0016740">
    <property type="term" value="F:transferase activity"/>
    <property type="evidence" value="ECO:0007669"/>
    <property type="project" value="UniProtKB-KW"/>
</dbReference>
<keyword evidence="1 2" id="KW-0808">Transferase</keyword>
<dbReference type="RefSeq" id="WP_380129691.1">
    <property type="nucleotide sequence ID" value="NZ_JBHSEG010000001.1"/>
</dbReference>
<reference evidence="3" key="1">
    <citation type="journal article" date="2019" name="Int. J. Syst. Evol. Microbiol.">
        <title>The Global Catalogue of Microorganisms (GCM) 10K type strain sequencing project: providing services to taxonomists for standard genome sequencing and annotation.</title>
        <authorList>
            <consortium name="The Broad Institute Genomics Platform"/>
            <consortium name="The Broad Institute Genome Sequencing Center for Infectious Disease"/>
            <person name="Wu L."/>
            <person name="Ma J."/>
        </authorList>
    </citation>
    <scope>NUCLEOTIDE SEQUENCE [LARGE SCALE GENOMIC DNA]</scope>
    <source>
        <strain evidence="3">CCUG 39970</strain>
    </source>
</reference>
<evidence type="ECO:0000313" key="3">
    <source>
        <dbReference type="Proteomes" id="UP001595939"/>
    </source>
</evidence>
<sequence>MNTATPAPGPLAGLRVIEMGSLLAGPFAGQLLGDFGAEVIKVEPPGQGDPMRVWGQHRPQGHSLWFPIIARNKKSVTLNLRLPEGQQLARELLSTADVLVENFRPGTLEGWGLGPDTLQQLNPGLVMLRVSGYGQTGPYRDRAGFGSIGEAVGGLRALTGEPGRPPVRVGVTIGDMLAGTLGALGTMMALYSRTTSGRGQVVDVALYEAVLTYMESLIPEFALAGQIRERSGSTLPGIAPSNIYPALGPDGQPGEWVVIGANADTVFRRLCAEMGRPELSDHPDYRGHEARGLHMNELDELIAAWTATLPADELVTRLGQAGVPASRVYSAREMLQDPHFAARGNIVRLHHEQLGSFPMQGVVPRLSETPGAVRSLGPQLGQHNQDVYGGLLGHTAGQLAAFQEQGVI</sequence>
<evidence type="ECO:0000256" key="1">
    <source>
        <dbReference type="ARBA" id="ARBA00022679"/>
    </source>
</evidence>
<comment type="caution">
    <text evidence="2">The sequence shown here is derived from an EMBL/GenBank/DDBJ whole genome shotgun (WGS) entry which is preliminary data.</text>
</comment>
<gene>
    <name evidence="2" type="ORF">ACFO0P_04850</name>
</gene>
<dbReference type="Pfam" id="PF02515">
    <property type="entry name" value="CoA_transf_3"/>
    <property type="match status" value="1"/>
</dbReference>
<dbReference type="SUPFAM" id="SSF89796">
    <property type="entry name" value="CoA-transferase family III (CaiB/BaiF)"/>
    <property type="match status" value="1"/>
</dbReference>
<dbReference type="Proteomes" id="UP001595939">
    <property type="component" value="Unassembled WGS sequence"/>
</dbReference>
<dbReference type="InterPro" id="IPR050483">
    <property type="entry name" value="CoA-transferase_III_domain"/>
</dbReference>
<dbReference type="InterPro" id="IPR023606">
    <property type="entry name" value="CoA-Trfase_III_dom_1_sf"/>
</dbReference>
<dbReference type="Gene3D" id="3.30.1540.10">
    <property type="entry name" value="formyl-coa transferase, domain 3"/>
    <property type="match status" value="1"/>
</dbReference>
<accession>A0ABV8Y5H3</accession>
<dbReference type="PANTHER" id="PTHR48207:SF3">
    <property type="entry name" value="SUCCINATE--HYDROXYMETHYLGLUTARATE COA-TRANSFERASE"/>
    <property type="match status" value="1"/>
</dbReference>
<protein>
    <submittedName>
        <fullName evidence="2">CaiB/BaiF CoA transferase family protein</fullName>
    </submittedName>
</protein>
<dbReference type="InterPro" id="IPR003673">
    <property type="entry name" value="CoA-Trfase_fam_III"/>
</dbReference>
<dbReference type="EMBL" id="JBHSEG010000001">
    <property type="protein sequence ID" value="MFC4453097.1"/>
    <property type="molecule type" value="Genomic_DNA"/>
</dbReference>
<keyword evidence="3" id="KW-1185">Reference proteome</keyword>